<name>A0A2W2A9X1_9BACT</name>
<keyword evidence="2" id="KW-1185">Reference proteome</keyword>
<dbReference type="SUPFAM" id="SSF48371">
    <property type="entry name" value="ARM repeat"/>
    <property type="match status" value="1"/>
</dbReference>
<dbReference type="EMBL" id="QKTW01000019">
    <property type="protein sequence ID" value="PZF72081.1"/>
    <property type="molecule type" value="Genomic_DNA"/>
</dbReference>
<dbReference type="Gene3D" id="1.25.10.10">
    <property type="entry name" value="Leucine-rich Repeat Variant"/>
    <property type="match status" value="1"/>
</dbReference>
<dbReference type="OrthoDB" id="667893at2"/>
<reference evidence="1 2" key="1">
    <citation type="submission" date="2018-06" db="EMBL/GenBank/DDBJ databases">
        <title>Mucibacter soli gen. nov., sp. nov., a new member of the family Chitinophagaceae producing mucin.</title>
        <authorList>
            <person name="Kim M.-K."/>
            <person name="Park S."/>
            <person name="Kim T.-S."/>
            <person name="Joung Y."/>
            <person name="Han J.-H."/>
            <person name="Kim S.B."/>
        </authorList>
    </citation>
    <scope>NUCLEOTIDE SEQUENCE [LARGE SCALE GENOMIC DNA]</scope>
    <source>
        <strain evidence="1 2">R1-15</strain>
    </source>
</reference>
<evidence type="ECO:0000313" key="2">
    <source>
        <dbReference type="Proteomes" id="UP000248745"/>
    </source>
</evidence>
<dbReference type="AlphaFoldDB" id="A0A2W2A9X1"/>
<protein>
    <recommendedName>
        <fullName evidence="3">HEAT repeat domain-containing protein</fullName>
    </recommendedName>
</protein>
<organism evidence="1 2">
    <name type="scientific">Taibaiella soli</name>
    <dbReference type="NCBI Taxonomy" id="1649169"/>
    <lineage>
        <taxon>Bacteria</taxon>
        <taxon>Pseudomonadati</taxon>
        <taxon>Bacteroidota</taxon>
        <taxon>Chitinophagia</taxon>
        <taxon>Chitinophagales</taxon>
        <taxon>Chitinophagaceae</taxon>
        <taxon>Taibaiella</taxon>
    </lineage>
</organism>
<sequence length="170" mass="19530">MDLRTAILEEHSKEQSTLIANYIGSNKRRFEKLIELFLEDEYRVVQRVAWVISLVAEKYPKLIEPYLSLFAERMQEPELPVAVRRNVVRMLQHVPIPESLEGPVMFACFEFLADPKETVAVRCFSMTVLGNLACKYPEIRQELVSIIEDQLEQGATAGFRARARMVLGSL</sequence>
<accession>A0A2W2A9X1</accession>
<evidence type="ECO:0000313" key="1">
    <source>
        <dbReference type="EMBL" id="PZF72081.1"/>
    </source>
</evidence>
<dbReference type="Proteomes" id="UP000248745">
    <property type="component" value="Unassembled WGS sequence"/>
</dbReference>
<proteinExistence type="predicted"/>
<dbReference type="RefSeq" id="WP_110999596.1">
    <property type="nucleotide sequence ID" value="NZ_QKTW01000019.1"/>
</dbReference>
<comment type="caution">
    <text evidence="1">The sequence shown here is derived from an EMBL/GenBank/DDBJ whole genome shotgun (WGS) entry which is preliminary data.</text>
</comment>
<gene>
    <name evidence="1" type="ORF">DN068_14175</name>
</gene>
<dbReference type="InterPro" id="IPR011989">
    <property type="entry name" value="ARM-like"/>
</dbReference>
<dbReference type="InterPro" id="IPR016024">
    <property type="entry name" value="ARM-type_fold"/>
</dbReference>
<evidence type="ECO:0008006" key="3">
    <source>
        <dbReference type="Google" id="ProtNLM"/>
    </source>
</evidence>